<evidence type="ECO:0000259" key="3">
    <source>
        <dbReference type="PROSITE" id="PS50157"/>
    </source>
</evidence>
<feature type="compositionally biased region" description="Low complexity" evidence="2">
    <location>
        <begin position="235"/>
        <end position="253"/>
    </location>
</feature>
<dbReference type="InterPro" id="IPR013087">
    <property type="entry name" value="Znf_C2H2_type"/>
</dbReference>
<dbReference type="GO" id="GO:0008270">
    <property type="term" value="F:zinc ion binding"/>
    <property type="evidence" value="ECO:0007669"/>
    <property type="project" value="UniProtKB-KW"/>
</dbReference>
<keyword evidence="5" id="KW-1185">Reference proteome</keyword>
<organism evidence="4 5">
    <name type="scientific">Penicillium subrubescens</name>
    <dbReference type="NCBI Taxonomy" id="1316194"/>
    <lineage>
        <taxon>Eukaryota</taxon>
        <taxon>Fungi</taxon>
        <taxon>Dikarya</taxon>
        <taxon>Ascomycota</taxon>
        <taxon>Pezizomycotina</taxon>
        <taxon>Eurotiomycetes</taxon>
        <taxon>Eurotiomycetidae</taxon>
        <taxon>Eurotiales</taxon>
        <taxon>Aspergillaceae</taxon>
        <taxon>Penicillium</taxon>
    </lineage>
</organism>
<dbReference type="EMBL" id="MNBE01000698">
    <property type="protein sequence ID" value="OKO96547.1"/>
    <property type="molecule type" value="Genomic_DNA"/>
</dbReference>
<keyword evidence="1" id="KW-0863">Zinc-finger</keyword>
<evidence type="ECO:0000256" key="2">
    <source>
        <dbReference type="SAM" id="MobiDB-lite"/>
    </source>
</evidence>
<feature type="region of interest" description="Disordered" evidence="2">
    <location>
        <begin position="1"/>
        <end position="57"/>
    </location>
</feature>
<dbReference type="STRING" id="1316194.A0A1Q5T8I3"/>
<accession>A0A1Q5T8I3</accession>
<comment type="caution">
    <text evidence="4">The sequence shown here is derived from an EMBL/GenBank/DDBJ whole genome shotgun (WGS) entry which is preliminary data.</text>
</comment>
<gene>
    <name evidence="4" type="ORF">PENSUB_10722</name>
</gene>
<proteinExistence type="predicted"/>
<keyword evidence="1" id="KW-0862">Zinc</keyword>
<feature type="compositionally biased region" description="Low complexity" evidence="2">
    <location>
        <begin position="31"/>
        <end position="45"/>
    </location>
</feature>
<feature type="region of interest" description="Disordered" evidence="2">
    <location>
        <begin position="182"/>
        <end position="253"/>
    </location>
</feature>
<evidence type="ECO:0000313" key="5">
    <source>
        <dbReference type="Proteomes" id="UP000186955"/>
    </source>
</evidence>
<dbReference type="AlphaFoldDB" id="A0A1Q5T8I3"/>
<dbReference type="OrthoDB" id="409136at2759"/>
<evidence type="ECO:0000256" key="1">
    <source>
        <dbReference type="PROSITE-ProRule" id="PRU00042"/>
    </source>
</evidence>
<name>A0A1Q5T8I3_9EURO</name>
<dbReference type="PROSITE" id="PS50157">
    <property type="entry name" value="ZINC_FINGER_C2H2_2"/>
    <property type="match status" value="1"/>
</dbReference>
<reference evidence="4 5" key="1">
    <citation type="submission" date="2016-10" db="EMBL/GenBank/DDBJ databases">
        <title>Genome sequence of the ascomycete fungus Penicillium subrubescens.</title>
        <authorList>
            <person name="De Vries R.P."/>
            <person name="Peng M."/>
            <person name="Dilokpimol A."/>
            <person name="Hilden K."/>
            <person name="Makela M.R."/>
            <person name="Grigoriev I."/>
            <person name="Riley R."/>
            <person name="Granchi Z."/>
        </authorList>
    </citation>
    <scope>NUCLEOTIDE SEQUENCE [LARGE SCALE GENOMIC DNA]</scope>
    <source>
        <strain evidence="4 5">CBS 132785</strain>
    </source>
</reference>
<evidence type="ECO:0000313" key="4">
    <source>
        <dbReference type="EMBL" id="OKO96547.1"/>
    </source>
</evidence>
<sequence>MPGSNPIRKKQSEVIIRATRMPSSSPPPLPGLTSGSESPSISSVETRSDGGSDGMFGSASAAVAERRLGPAFVARVERDVGGEVEENRMTPVITGVTGGSGGRARSQVSSSSWSTAAPSVSSAARSLVHSDIDLNANSNAISNLDLIPAESGIYACLFHMLDCHEAFDDATQWRTHVLSHFRTHPPPRTARCPLCPDTEFIDQEPVSNSDQSSTFTETSPTDTHPFTPPPPRTPPASSSHPAASSQDQDQDQPSAWDSLLNHVAADHYQHGQTLAGSRPDFELMRYLYGRRIISDAQFKAMQLAPAPSSPAYHRSQDGVRASIGSADEPYCAPYSRRREERMRGQSRGVSVV</sequence>
<dbReference type="Proteomes" id="UP000186955">
    <property type="component" value="Unassembled WGS sequence"/>
</dbReference>
<keyword evidence="1" id="KW-0479">Metal-binding</keyword>
<protein>
    <recommendedName>
        <fullName evidence="3">C2H2-type domain-containing protein</fullName>
    </recommendedName>
</protein>
<feature type="domain" description="C2H2-type" evidence="3">
    <location>
        <begin position="154"/>
        <end position="185"/>
    </location>
</feature>
<feature type="compositionally biased region" description="Polar residues" evidence="2">
    <location>
        <begin position="205"/>
        <end position="218"/>
    </location>
</feature>